<dbReference type="GO" id="GO:0006310">
    <property type="term" value="P:DNA recombination"/>
    <property type="evidence" value="ECO:0007669"/>
    <property type="project" value="UniProtKB-KW"/>
</dbReference>
<dbReference type="InterPro" id="IPR013762">
    <property type="entry name" value="Integrase-like_cat_sf"/>
</dbReference>
<dbReference type="GO" id="GO:0003677">
    <property type="term" value="F:DNA binding"/>
    <property type="evidence" value="ECO:0007669"/>
    <property type="project" value="InterPro"/>
</dbReference>
<evidence type="ECO:0000313" key="3">
    <source>
        <dbReference type="EMBL" id="OOV07452.1"/>
    </source>
</evidence>
<dbReference type="RefSeq" id="WP_078365295.1">
    <property type="nucleotide sequence ID" value="NZ_MTJN01000002.1"/>
</dbReference>
<organism evidence="3 4">
    <name type="scientific">Rhodoferax fermentans</name>
    <dbReference type="NCBI Taxonomy" id="28066"/>
    <lineage>
        <taxon>Bacteria</taxon>
        <taxon>Pseudomonadati</taxon>
        <taxon>Pseudomonadota</taxon>
        <taxon>Betaproteobacteria</taxon>
        <taxon>Burkholderiales</taxon>
        <taxon>Comamonadaceae</taxon>
        <taxon>Rhodoferax</taxon>
    </lineage>
</organism>
<dbReference type="EMBL" id="MTJN01000002">
    <property type="protein sequence ID" value="OOV07452.1"/>
    <property type="molecule type" value="Genomic_DNA"/>
</dbReference>
<evidence type="ECO:0000256" key="2">
    <source>
        <dbReference type="SAM" id="MobiDB-lite"/>
    </source>
</evidence>
<gene>
    <name evidence="3" type="ORF">RF819_12590</name>
</gene>
<dbReference type="GO" id="GO:0015074">
    <property type="term" value="P:DNA integration"/>
    <property type="evidence" value="ECO:0007669"/>
    <property type="project" value="InterPro"/>
</dbReference>
<feature type="region of interest" description="Disordered" evidence="2">
    <location>
        <begin position="582"/>
        <end position="605"/>
    </location>
</feature>
<dbReference type="OrthoDB" id="9145947at2"/>
<sequence>MISKALDELLSEQKIWQQVGKTLRDIDPSYWPASTEGCKAALLDTSRSFLRLEFPPSLLAVADPDVPAPTLSQFSLMRLSATADDSIASSPSPDKSHTRIRAAKKPEQDLSRLRKIISANTSQTVRLGELHKRSLDCLDQIHQEVQIQTAFGAWIMDWVVEELKQSAKDVKGRLDISSINTYLSVLTQRPRALHDVDIDDPYEWSDDQWEHWLYELNSDITGEHINPAPANSLDHAPSAQTPTLHKRVKDAIGRLVRNLIKRQQWVPPSIRSILAEGDENLPSGSASSCLVNDADLERSIRIAGTWLTDQPLDAKMLEMRARIQFLIPTRSSDISNLRVDCMTENGMLVIKRVGYKNIKNNNSVRTLKAPAALQQLISDYKQELVNYLPDAEFLFRSDGSPEAGQRDVDLINLLSTSLKHATGDPSARPHSMRASALQNLAWPDWGTLAAQMLGAQASPRSCSAWSDAQTVWTRLAYAASVAGHGDLRAAMGNYLAGWSLVFSIRSMALLNKTTPRPGLLSQLDIAPAGLRKFRQRASAENCEWGWVFSRIADDSIQRLRSRWQLASAHDLNSRVKTNQLFPSEPASGNFDGAEPSTDQDLTNTSPLSCKETVSVQLQIDDLIYLSARIVGMSKPQTIERTGIGLSRATDLDTHLPPDELVLMVSMRARAAAQDRGRQGNLDVLFSGHGQEILNWVAGLSEHDLLTTYQFVYKLRATLIKSPVGP</sequence>
<dbReference type="AlphaFoldDB" id="A0A1T1ATL3"/>
<feature type="region of interest" description="Disordered" evidence="2">
    <location>
        <begin position="85"/>
        <end position="105"/>
    </location>
</feature>
<dbReference type="InterPro" id="IPR011010">
    <property type="entry name" value="DNA_brk_join_enz"/>
</dbReference>
<dbReference type="Gene3D" id="1.10.443.10">
    <property type="entry name" value="Intergrase catalytic core"/>
    <property type="match status" value="1"/>
</dbReference>
<keyword evidence="1" id="KW-0233">DNA recombination</keyword>
<proteinExistence type="predicted"/>
<comment type="caution">
    <text evidence="3">The sequence shown here is derived from an EMBL/GenBank/DDBJ whole genome shotgun (WGS) entry which is preliminary data.</text>
</comment>
<dbReference type="SUPFAM" id="SSF56349">
    <property type="entry name" value="DNA breaking-rejoining enzymes"/>
    <property type="match status" value="1"/>
</dbReference>
<reference evidence="3 4" key="1">
    <citation type="submission" date="2017-01" db="EMBL/GenBank/DDBJ databases">
        <title>Genome sequencing of Rhodoferax fermentans JCM 7819.</title>
        <authorList>
            <person name="Kim Y.J."/>
            <person name="Farh M.E.-A."/>
            <person name="Yang D.-C."/>
        </authorList>
    </citation>
    <scope>NUCLEOTIDE SEQUENCE [LARGE SCALE GENOMIC DNA]</scope>
    <source>
        <strain evidence="3 4">JCM 7819</strain>
    </source>
</reference>
<keyword evidence="4" id="KW-1185">Reference proteome</keyword>
<dbReference type="Proteomes" id="UP000190750">
    <property type="component" value="Unassembled WGS sequence"/>
</dbReference>
<feature type="compositionally biased region" description="Polar residues" evidence="2">
    <location>
        <begin position="596"/>
        <end position="605"/>
    </location>
</feature>
<accession>A0A1T1ATL3</accession>
<evidence type="ECO:0000313" key="4">
    <source>
        <dbReference type="Proteomes" id="UP000190750"/>
    </source>
</evidence>
<protein>
    <submittedName>
        <fullName evidence="3">Uncharacterized protein</fullName>
    </submittedName>
</protein>
<evidence type="ECO:0000256" key="1">
    <source>
        <dbReference type="ARBA" id="ARBA00023172"/>
    </source>
</evidence>
<name>A0A1T1ATL3_RHOFE</name>
<dbReference type="STRING" id="28066.RF819_12590"/>